<dbReference type="Proteomes" id="UP000694941">
    <property type="component" value="Unplaced"/>
</dbReference>
<keyword evidence="4 9" id="KW-0812">Transmembrane</keyword>
<proteinExistence type="inferred from homology"/>
<evidence type="ECO:0000313" key="12">
    <source>
        <dbReference type="RefSeq" id="XP_022252791.1"/>
    </source>
</evidence>
<organism evidence="11 12">
    <name type="scientific">Limulus polyphemus</name>
    <name type="common">Atlantic horseshoe crab</name>
    <dbReference type="NCBI Taxonomy" id="6850"/>
    <lineage>
        <taxon>Eukaryota</taxon>
        <taxon>Metazoa</taxon>
        <taxon>Ecdysozoa</taxon>
        <taxon>Arthropoda</taxon>
        <taxon>Chelicerata</taxon>
        <taxon>Merostomata</taxon>
        <taxon>Xiphosura</taxon>
        <taxon>Limulidae</taxon>
        <taxon>Limulus</taxon>
    </lineage>
</organism>
<evidence type="ECO:0000256" key="1">
    <source>
        <dbReference type="ARBA" id="ARBA00004651"/>
    </source>
</evidence>
<reference evidence="12" key="1">
    <citation type="submission" date="2025-08" db="UniProtKB">
        <authorList>
            <consortium name="RefSeq"/>
        </authorList>
    </citation>
    <scope>IDENTIFICATION</scope>
    <source>
        <tissue evidence="12">Muscle</tissue>
    </source>
</reference>
<dbReference type="Pfam" id="PF00060">
    <property type="entry name" value="Lig_chan"/>
    <property type="match status" value="1"/>
</dbReference>
<comment type="subcellular location">
    <subcellularLocation>
        <location evidence="1">Cell membrane</location>
        <topology evidence="1">Multi-pass membrane protein</topology>
    </subcellularLocation>
</comment>
<evidence type="ECO:0000256" key="4">
    <source>
        <dbReference type="ARBA" id="ARBA00022692"/>
    </source>
</evidence>
<feature type="transmembrane region" description="Helical" evidence="9">
    <location>
        <begin position="231"/>
        <end position="252"/>
    </location>
</feature>
<evidence type="ECO:0000256" key="8">
    <source>
        <dbReference type="ARBA" id="ARBA00023180"/>
    </source>
</evidence>
<evidence type="ECO:0000313" key="11">
    <source>
        <dbReference type="Proteomes" id="UP000694941"/>
    </source>
</evidence>
<evidence type="ECO:0000256" key="3">
    <source>
        <dbReference type="ARBA" id="ARBA00022475"/>
    </source>
</evidence>
<feature type="transmembrane region" description="Helical" evidence="9">
    <location>
        <begin position="202"/>
        <end position="219"/>
    </location>
</feature>
<feature type="transmembrane region" description="Helical" evidence="9">
    <location>
        <begin position="169"/>
        <end position="190"/>
    </location>
</feature>
<evidence type="ECO:0000256" key="7">
    <source>
        <dbReference type="ARBA" id="ARBA00023170"/>
    </source>
</evidence>
<dbReference type="Gene3D" id="1.10.287.70">
    <property type="match status" value="1"/>
</dbReference>
<keyword evidence="11" id="KW-1185">Reference proteome</keyword>
<evidence type="ECO:0000256" key="9">
    <source>
        <dbReference type="SAM" id="Phobius"/>
    </source>
</evidence>
<dbReference type="PANTHER" id="PTHR42643">
    <property type="entry name" value="IONOTROPIC RECEPTOR 20A-RELATED"/>
    <property type="match status" value="1"/>
</dbReference>
<dbReference type="SUPFAM" id="SSF53850">
    <property type="entry name" value="Periplasmic binding protein-like II"/>
    <property type="match status" value="1"/>
</dbReference>
<keyword evidence="6 9" id="KW-0472">Membrane</keyword>
<evidence type="ECO:0000259" key="10">
    <source>
        <dbReference type="Pfam" id="PF00060"/>
    </source>
</evidence>
<evidence type="ECO:0000256" key="5">
    <source>
        <dbReference type="ARBA" id="ARBA00022989"/>
    </source>
</evidence>
<evidence type="ECO:0000256" key="2">
    <source>
        <dbReference type="ARBA" id="ARBA00008685"/>
    </source>
</evidence>
<dbReference type="InterPro" id="IPR001320">
    <property type="entry name" value="Iontro_rcpt_C"/>
</dbReference>
<keyword evidence="8" id="KW-0325">Glycoprotein</keyword>
<accession>A0ABM1TA85</accession>
<dbReference type="PANTHER" id="PTHR42643:SF24">
    <property type="entry name" value="IONOTROPIC RECEPTOR 60A"/>
    <property type="match status" value="1"/>
</dbReference>
<keyword evidence="5 9" id="KW-1133">Transmembrane helix</keyword>
<dbReference type="GeneID" id="111088104"/>
<feature type="transmembrane region" description="Helical" evidence="9">
    <location>
        <begin position="430"/>
        <end position="456"/>
    </location>
</feature>
<name>A0ABM1TA85_LIMPO</name>
<evidence type="ECO:0000256" key="6">
    <source>
        <dbReference type="ARBA" id="ARBA00023136"/>
    </source>
</evidence>
<dbReference type="InterPro" id="IPR052192">
    <property type="entry name" value="Insect_Ionotropic_Sensory_Rcpt"/>
</dbReference>
<dbReference type="RefSeq" id="XP_022252791.1">
    <property type="nucleotide sequence ID" value="XM_022397083.1"/>
</dbReference>
<sequence>MQNVAHVILLSTIVHKCIFSSAASSLDEPIFQRIFPIRMSTCDNSLAYSFPENKAFNQTRHVRVVAEEWLPFVKVDVIGACLAVRGPMAEILHLLSTNLNFTIGQKNICNILDWQEAEFLLTPVSANFERLEVADFTRPLMVDPQALLVASPTEENNAFGLFLSLNWEVWLALLISMFSLSFVSWIFDIIKKKQPFEEKTSGVLDNLWHFFICILLQGFERLPSSFSKRFLIGVWLIGCFVTMSAFSGLLVSKLTLRKATNRIDSLEDLLERPQITPVIERGGFFESVIKEKESGVYSQLWDIVSKSSENRKPMREMLTDGMIDKIEARTHAISLQFITLKSRINSRFDYKGHCSLYIAKKTFFPKITVAAMRKDISVVLKQQIKQKVSLAVDHDQLGYWIELMMRNYQRCMASVPSSFRSLRVEDLRGAFFCLFMGLGLAVIVFILETIFALSYLRRKPRCLSNS</sequence>
<keyword evidence="3" id="KW-1003">Cell membrane</keyword>
<comment type="similarity">
    <text evidence="2">Belongs to the glutamate-gated ion channel (TC 1.A.10.1) family.</text>
</comment>
<protein>
    <submittedName>
        <fullName evidence="12">Ionotropic receptor 25a-like</fullName>
    </submittedName>
</protein>
<keyword evidence="7" id="KW-0675">Receptor</keyword>
<gene>
    <name evidence="12" type="primary">LOC111088104</name>
</gene>
<feature type="domain" description="Ionotropic glutamate receptor C-terminal" evidence="10">
    <location>
        <begin position="167"/>
        <end position="438"/>
    </location>
</feature>